<name>A0A7X1GC53_9PSED</name>
<keyword evidence="3" id="KW-1185">Reference proteome</keyword>
<evidence type="ECO:0000313" key="2">
    <source>
        <dbReference type="EMBL" id="MBC2689777.1"/>
    </source>
</evidence>
<comment type="caution">
    <text evidence="2">The sequence shown here is derived from an EMBL/GenBank/DDBJ whole genome shotgun (WGS) entry which is preliminary data.</text>
</comment>
<gene>
    <name evidence="2" type="ORF">H7995_08205</name>
</gene>
<keyword evidence="1" id="KW-0732">Signal</keyword>
<accession>A0A7X1GC53</accession>
<sequence length="149" mass="15892">MKIDKVLLLVGLSLYFGSASAGTVTIKSPPEGLTLLTTSGVVKHGDKDLVLTSQTQVEVNISPQIEVDGTPHIIGMASVDHRPNTTTQLHSNDTLCRSSESTQGYSVTIELVGYQSVTCRNGEFKSNKQLVADGSANVVVTYDKLPKSD</sequence>
<dbReference type="Proteomes" id="UP000526003">
    <property type="component" value="Unassembled WGS sequence"/>
</dbReference>
<protein>
    <submittedName>
        <fullName evidence="2">Uncharacterized protein</fullName>
    </submittedName>
</protein>
<organism evidence="2 3">
    <name type="scientific">Pseudomonas kielensis</name>
    <dbReference type="NCBI Taxonomy" id="2762577"/>
    <lineage>
        <taxon>Bacteria</taxon>
        <taxon>Pseudomonadati</taxon>
        <taxon>Pseudomonadota</taxon>
        <taxon>Gammaproteobacteria</taxon>
        <taxon>Pseudomonadales</taxon>
        <taxon>Pseudomonadaceae</taxon>
        <taxon>Pseudomonas</taxon>
    </lineage>
</organism>
<reference evidence="2 3" key="1">
    <citation type="submission" date="2020-08" db="EMBL/GenBank/DDBJ databases">
        <title>Pseudomonas sp. nov.</title>
        <authorList>
            <person name="Gieschler S."/>
            <person name="Fiedler G."/>
            <person name="Brinks E."/>
            <person name="Boehnlein C."/>
            <person name="Franz C.M.A.P."/>
            <person name="Kabisch J."/>
        </authorList>
    </citation>
    <scope>NUCLEOTIDE SEQUENCE [LARGE SCALE GENOMIC DNA]</scope>
    <source>
        <strain evidence="2 3">MBT-1</strain>
    </source>
</reference>
<proteinExistence type="predicted"/>
<feature type="chain" id="PRO_5031557258" evidence="1">
    <location>
        <begin position="22"/>
        <end position="149"/>
    </location>
</feature>
<dbReference type="AlphaFoldDB" id="A0A7X1GC53"/>
<dbReference type="EMBL" id="JACMYG010000006">
    <property type="protein sequence ID" value="MBC2689777.1"/>
    <property type="molecule type" value="Genomic_DNA"/>
</dbReference>
<dbReference type="RefSeq" id="WP_185818219.1">
    <property type="nucleotide sequence ID" value="NZ_JACMYG010000006.1"/>
</dbReference>
<feature type="signal peptide" evidence="1">
    <location>
        <begin position="1"/>
        <end position="21"/>
    </location>
</feature>
<evidence type="ECO:0000256" key="1">
    <source>
        <dbReference type="SAM" id="SignalP"/>
    </source>
</evidence>
<evidence type="ECO:0000313" key="3">
    <source>
        <dbReference type="Proteomes" id="UP000526003"/>
    </source>
</evidence>